<dbReference type="Gene3D" id="1.10.510.10">
    <property type="entry name" value="Transferase(Phosphotransferase) domain 1"/>
    <property type="match status" value="1"/>
</dbReference>
<evidence type="ECO:0000256" key="6">
    <source>
        <dbReference type="ARBA" id="ARBA00022840"/>
    </source>
</evidence>
<organism evidence="11 12">
    <name type="scientific">Aspergillus udagawae</name>
    <dbReference type="NCBI Taxonomy" id="91492"/>
    <lineage>
        <taxon>Eukaryota</taxon>
        <taxon>Fungi</taxon>
        <taxon>Dikarya</taxon>
        <taxon>Ascomycota</taxon>
        <taxon>Pezizomycotina</taxon>
        <taxon>Eurotiomycetes</taxon>
        <taxon>Eurotiomycetidae</taxon>
        <taxon>Eurotiales</taxon>
        <taxon>Aspergillaceae</taxon>
        <taxon>Aspergillus</taxon>
        <taxon>Aspergillus subgen. Fumigati</taxon>
    </lineage>
</organism>
<dbReference type="GO" id="GO:0005524">
    <property type="term" value="F:ATP binding"/>
    <property type="evidence" value="ECO:0007669"/>
    <property type="project" value="UniProtKB-KW"/>
</dbReference>
<evidence type="ECO:0000256" key="2">
    <source>
        <dbReference type="ARBA" id="ARBA00022527"/>
    </source>
</evidence>
<sequence>MSSFSSRVSSLLHLFNQPVAAAPNDIRKNSWIIYVSILNRGVLPPDYRTDGDRVLSKLRNIPKWEEEWRTLTVWRGIQGIESTLDEFLLHGLDVSQLNIPSAIFLNLLDLTTVSRISDRISRVKYNGETWILKIAHEIPALRREVLVYSMLTLNAFPLAPKFIGFAYEETKAPIVGFLMEDISGHHPDIHDLTDCMKTVHRLHTYGIVHGDLNRYNFLMTEDGAKISNFEVSVAQTNVDPAAAEEELNLLAIRLEDESGIGKR</sequence>
<keyword evidence="2" id="KW-0723">Serine/threonine-protein kinase</keyword>
<keyword evidence="4" id="KW-0547">Nucleotide-binding</keyword>
<dbReference type="Proteomes" id="UP000465221">
    <property type="component" value="Unassembled WGS sequence"/>
</dbReference>
<evidence type="ECO:0000313" key="12">
    <source>
        <dbReference type="Proteomes" id="UP000465221"/>
    </source>
</evidence>
<feature type="domain" description="RIO-type" evidence="10">
    <location>
        <begin position="192"/>
        <end position="228"/>
    </location>
</feature>
<dbReference type="EMBL" id="BLKC01000215">
    <property type="protein sequence ID" value="GFF59408.1"/>
    <property type="molecule type" value="Genomic_DNA"/>
</dbReference>
<dbReference type="Pfam" id="PF01163">
    <property type="entry name" value="RIO1"/>
    <property type="match status" value="1"/>
</dbReference>
<evidence type="ECO:0000259" key="10">
    <source>
        <dbReference type="Pfam" id="PF01163"/>
    </source>
</evidence>
<keyword evidence="5" id="KW-0418">Kinase</keyword>
<gene>
    <name evidence="11" type="ORF">IFM46972_11375</name>
</gene>
<evidence type="ECO:0000256" key="5">
    <source>
        <dbReference type="ARBA" id="ARBA00022777"/>
    </source>
</evidence>
<evidence type="ECO:0000256" key="3">
    <source>
        <dbReference type="ARBA" id="ARBA00022679"/>
    </source>
</evidence>
<evidence type="ECO:0000256" key="8">
    <source>
        <dbReference type="ARBA" id="ARBA00048679"/>
    </source>
</evidence>
<accession>A0A8H3SGC7</accession>
<dbReference type="GO" id="GO:0004674">
    <property type="term" value="F:protein serine/threonine kinase activity"/>
    <property type="evidence" value="ECO:0007669"/>
    <property type="project" value="UniProtKB-KW"/>
</dbReference>
<evidence type="ECO:0000313" key="11">
    <source>
        <dbReference type="EMBL" id="GFF59408.1"/>
    </source>
</evidence>
<evidence type="ECO:0000256" key="7">
    <source>
        <dbReference type="ARBA" id="ARBA00047899"/>
    </source>
</evidence>
<feature type="signal peptide" evidence="9">
    <location>
        <begin position="1"/>
        <end position="21"/>
    </location>
</feature>
<protein>
    <recommendedName>
        <fullName evidence="1">non-specific serine/threonine protein kinase</fullName>
        <ecNumber evidence="1">2.7.11.1</ecNumber>
    </recommendedName>
</protein>
<evidence type="ECO:0000256" key="1">
    <source>
        <dbReference type="ARBA" id="ARBA00012513"/>
    </source>
</evidence>
<keyword evidence="6" id="KW-0067">ATP-binding</keyword>
<dbReference type="SUPFAM" id="SSF56112">
    <property type="entry name" value="Protein kinase-like (PK-like)"/>
    <property type="match status" value="1"/>
</dbReference>
<evidence type="ECO:0000256" key="4">
    <source>
        <dbReference type="ARBA" id="ARBA00022741"/>
    </source>
</evidence>
<dbReference type="InterPro" id="IPR011009">
    <property type="entry name" value="Kinase-like_dom_sf"/>
</dbReference>
<name>A0A8H3SGC7_9EURO</name>
<dbReference type="EC" id="2.7.11.1" evidence="1"/>
<comment type="catalytic activity">
    <reaction evidence="8">
        <text>L-seryl-[protein] + ATP = O-phospho-L-seryl-[protein] + ADP + H(+)</text>
        <dbReference type="Rhea" id="RHEA:17989"/>
        <dbReference type="Rhea" id="RHEA-COMP:9863"/>
        <dbReference type="Rhea" id="RHEA-COMP:11604"/>
        <dbReference type="ChEBI" id="CHEBI:15378"/>
        <dbReference type="ChEBI" id="CHEBI:29999"/>
        <dbReference type="ChEBI" id="CHEBI:30616"/>
        <dbReference type="ChEBI" id="CHEBI:83421"/>
        <dbReference type="ChEBI" id="CHEBI:456216"/>
        <dbReference type="EC" id="2.7.11.1"/>
    </reaction>
</comment>
<comment type="catalytic activity">
    <reaction evidence="7">
        <text>L-threonyl-[protein] + ATP = O-phospho-L-threonyl-[protein] + ADP + H(+)</text>
        <dbReference type="Rhea" id="RHEA:46608"/>
        <dbReference type="Rhea" id="RHEA-COMP:11060"/>
        <dbReference type="Rhea" id="RHEA-COMP:11605"/>
        <dbReference type="ChEBI" id="CHEBI:15378"/>
        <dbReference type="ChEBI" id="CHEBI:30013"/>
        <dbReference type="ChEBI" id="CHEBI:30616"/>
        <dbReference type="ChEBI" id="CHEBI:61977"/>
        <dbReference type="ChEBI" id="CHEBI:456216"/>
        <dbReference type="EC" id="2.7.11.1"/>
    </reaction>
</comment>
<evidence type="ECO:0000256" key="9">
    <source>
        <dbReference type="SAM" id="SignalP"/>
    </source>
</evidence>
<reference evidence="11 12" key="1">
    <citation type="submission" date="2020-01" db="EMBL/GenBank/DDBJ databases">
        <title>Draft genome sequence of Aspergillus udagawae IFM 46972.</title>
        <authorList>
            <person name="Takahashi H."/>
            <person name="Yaguchi T."/>
        </authorList>
    </citation>
    <scope>NUCLEOTIDE SEQUENCE [LARGE SCALE GENOMIC DNA]</scope>
    <source>
        <strain evidence="11 12">IFM 46972</strain>
    </source>
</reference>
<comment type="caution">
    <text evidence="11">The sequence shown here is derived from an EMBL/GenBank/DDBJ whole genome shotgun (WGS) entry which is preliminary data.</text>
</comment>
<proteinExistence type="predicted"/>
<keyword evidence="9" id="KW-0732">Signal</keyword>
<feature type="chain" id="PRO_5034277622" description="non-specific serine/threonine protein kinase" evidence="9">
    <location>
        <begin position="22"/>
        <end position="263"/>
    </location>
</feature>
<dbReference type="InterPro" id="IPR018934">
    <property type="entry name" value="RIO_dom"/>
</dbReference>
<keyword evidence="3" id="KW-0808">Transferase</keyword>
<dbReference type="AlphaFoldDB" id="A0A8H3SGC7"/>